<evidence type="ECO:0000256" key="1">
    <source>
        <dbReference type="SAM" id="MobiDB-lite"/>
    </source>
</evidence>
<proteinExistence type="predicted"/>
<dbReference type="AlphaFoldDB" id="A0A2J6SPQ6"/>
<feature type="compositionally biased region" description="Basic residues" evidence="1">
    <location>
        <begin position="79"/>
        <end position="94"/>
    </location>
</feature>
<evidence type="ECO:0000313" key="3">
    <source>
        <dbReference type="Proteomes" id="UP000235371"/>
    </source>
</evidence>
<protein>
    <submittedName>
        <fullName evidence="2">Uncharacterized protein</fullName>
    </submittedName>
</protein>
<feature type="region of interest" description="Disordered" evidence="1">
    <location>
        <begin position="79"/>
        <end position="101"/>
    </location>
</feature>
<organism evidence="2 3">
    <name type="scientific">Hyaloscypha bicolor E</name>
    <dbReference type="NCBI Taxonomy" id="1095630"/>
    <lineage>
        <taxon>Eukaryota</taxon>
        <taxon>Fungi</taxon>
        <taxon>Dikarya</taxon>
        <taxon>Ascomycota</taxon>
        <taxon>Pezizomycotina</taxon>
        <taxon>Leotiomycetes</taxon>
        <taxon>Helotiales</taxon>
        <taxon>Hyaloscyphaceae</taxon>
        <taxon>Hyaloscypha</taxon>
        <taxon>Hyaloscypha bicolor</taxon>
    </lineage>
</organism>
<evidence type="ECO:0000313" key="2">
    <source>
        <dbReference type="EMBL" id="PMD52741.1"/>
    </source>
</evidence>
<sequence length="149" mass="16754">MQETAEEYEQGLSFELLQVSQPGNARNTNQNQNHILRASGVDGSHNCNYLYCGADHWNQDCLPGVLKILAGGLTINHKRFRRQRSSPKSGNKRKMATEPSDHATVNTLTRSCWRRGGQRSFEAVTSGCLVPPKCYERRTHPSNKARLLT</sequence>
<dbReference type="EMBL" id="KZ613895">
    <property type="protein sequence ID" value="PMD52741.1"/>
    <property type="molecule type" value="Genomic_DNA"/>
</dbReference>
<dbReference type="GeneID" id="36578999"/>
<dbReference type="InParanoid" id="A0A2J6SPQ6"/>
<name>A0A2J6SPQ6_9HELO</name>
<accession>A0A2J6SPQ6</accession>
<reference evidence="2 3" key="1">
    <citation type="submission" date="2016-04" db="EMBL/GenBank/DDBJ databases">
        <title>A degradative enzymes factory behind the ericoid mycorrhizal symbiosis.</title>
        <authorList>
            <consortium name="DOE Joint Genome Institute"/>
            <person name="Martino E."/>
            <person name="Morin E."/>
            <person name="Grelet G."/>
            <person name="Kuo A."/>
            <person name="Kohler A."/>
            <person name="Daghino S."/>
            <person name="Barry K."/>
            <person name="Choi C."/>
            <person name="Cichocki N."/>
            <person name="Clum A."/>
            <person name="Copeland A."/>
            <person name="Hainaut M."/>
            <person name="Haridas S."/>
            <person name="Labutti K."/>
            <person name="Lindquist E."/>
            <person name="Lipzen A."/>
            <person name="Khouja H.-R."/>
            <person name="Murat C."/>
            <person name="Ohm R."/>
            <person name="Olson A."/>
            <person name="Spatafora J."/>
            <person name="Veneault-Fourrey C."/>
            <person name="Henrissat B."/>
            <person name="Grigoriev I."/>
            <person name="Martin F."/>
            <person name="Perotto S."/>
        </authorList>
    </citation>
    <scope>NUCLEOTIDE SEQUENCE [LARGE SCALE GENOMIC DNA]</scope>
    <source>
        <strain evidence="2 3">E</strain>
    </source>
</reference>
<dbReference type="Proteomes" id="UP000235371">
    <property type="component" value="Unassembled WGS sequence"/>
</dbReference>
<dbReference type="RefSeq" id="XP_024729645.1">
    <property type="nucleotide sequence ID" value="XM_024870917.1"/>
</dbReference>
<gene>
    <name evidence="2" type="ORF">K444DRAFT_190503</name>
</gene>
<keyword evidence="3" id="KW-1185">Reference proteome</keyword>